<evidence type="ECO:0000313" key="6">
    <source>
        <dbReference type="Proteomes" id="UP001150062"/>
    </source>
</evidence>
<sequence length="410" mass="46645">MIFQQIQNGDLDGIRETIKNGANINEKYNQATPLHFACYNNSSFEIIELIVSAKPEIDSLSLNNFTPLHTACKFGCSSKVLKLLLLNGANPNARDIEYNCPIHFLCESEPDLEKIKTIVEAGANVELKNGDKRNCLHLCSICSSPKEIFEYLLMNGVDPSMVDSFNLTPLHYSVLHGTTNETIQLLLAYGSDPNVCDQVGTSPLLHVCKGIKGGVEIAKTLLFCGANQFLENNKRENARKIAQGSNQTEICTLLDQFKDFPNSLLQLFVEEKGCDLEINVSNDQKIPVHSQIIKLRCGMAFKRTGNENEKEQEKETEKEKESENEKENEKEIDAFIEKFSKELCLNYEKDEIFKVLKCLYYPDIELSKQYTDIAQNIGLRDFVNRSEKKLFFKDLSQIFRLQDRKFLNLL</sequence>
<comment type="caution">
    <text evidence="5">The sequence shown here is derived from an EMBL/GenBank/DDBJ whole genome shotgun (WGS) entry which is preliminary data.</text>
</comment>
<evidence type="ECO:0000256" key="4">
    <source>
        <dbReference type="SAM" id="MobiDB-lite"/>
    </source>
</evidence>
<reference evidence="5" key="1">
    <citation type="submission" date="2022-08" db="EMBL/GenBank/DDBJ databases">
        <title>Novel sulfate-reducing endosymbionts in the free-living metamonad Anaeramoeba.</title>
        <authorList>
            <person name="Jerlstrom-Hultqvist J."/>
            <person name="Cepicka I."/>
            <person name="Gallot-Lavallee L."/>
            <person name="Salas-Leiva D."/>
            <person name="Curtis B.A."/>
            <person name="Zahonova K."/>
            <person name="Pipaliya S."/>
            <person name="Dacks J."/>
            <person name="Roger A.J."/>
        </authorList>
    </citation>
    <scope>NUCLEOTIDE SEQUENCE</scope>
    <source>
        <strain evidence="5">Schooner1</strain>
    </source>
</reference>
<evidence type="ECO:0000256" key="2">
    <source>
        <dbReference type="ARBA" id="ARBA00023043"/>
    </source>
</evidence>
<dbReference type="InterPro" id="IPR036770">
    <property type="entry name" value="Ankyrin_rpt-contain_sf"/>
</dbReference>
<dbReference type="PANTHER" id="PTHR24198:SF165">
    <property type="entry name" value="ANKYRIN REPEAT-CONTAINING PROTEIN-RELATED"/>
    <property type="match status" value="1"/>
</dbReference>
<dbReference type="Gene3D" id="1.25.40.20">
    <property type="entry name" value="Ankyrin repeat-containing domain"/>
    <property type="match status" value="2"/>
</dbReference>
<keyword evidence="6" id="KW-1185">Reference proteome</keyword>
<accession>A0ABQ8Y6H5</accession>
<evidence type="ECO:0000256" key="1">
    <source>
        <dbReference type="ARBA" id="ARBA00022737"/>
    </source>
</evidence>
<keyword evidence="1" id="KW-0677">Repeat</keyword>
<proteinExistence type="predicted"/>
<feature type="repeat" description="ANK" evidence="3">
    <location>
        <begin position="165"/>
        <end position="198"/>
    </location>
</feature>
<dbReference type="PROSITE" id="PS50297">
    <property type="entry name" value="ANK_REP_REGION"/>
    <property type="match status" value="2"/>
</dbReference>
<dbReference type="Pfam" id="PF12796">
    <property type="entry name" value="Ank_2"/>
    <property type="match status" value="2"/>
</dbReference>
<dbReference type="Proteomes" id="UP001150062">
    <property type="component" value="Unassembled WGS sequence"/>
</dbReference>
<keyword evidence="2 3" id="KW-0040">ANK repeat</keyword>
<evidence type="ECO:0000256" key="3">
    <source>
        <dbReference type="PROSITE-ProRule" id="PRU00023"/>
    </source>
</evidence>
<dbReference type="InterPro" id="IPR011333">
    <property type="entry name" value="SKP1/BTB/POZ_sf"/>
</dbReference>
<dbReference type="SMART" id="SM00248">
    <property type="entry name" value="ANK"/>
    <property type="match status" value="6"/>
</dbReference>
<dbReference type="SUPFAM" id="SSF48403">
    <property type="entry name" value="Ankyrin repeat"/>
    <property type="match status" value="1"/>
</dbReference>
<evidence type="ECO:0000313" key="5">
    <source>
        <dbReference type="EMBL" id="KAJ6240413.1"/>
    </source>
</evidence>
<protein>
    <submittedName>
        <fullName evidence="5">Ankyrin repeat</fullName>
    </submittedName>
</protein>
<dbReference type="Gene3D" id="3.30.710.10">
    <property type="entry name" value="Potassium Channel Kv1.1, Chain A"/>
    <property type="match status" value="1"/>
</dbReference>
<dbReference type="PROSITE" id="PS50088">
    <property type="entry name" value="ANK_REPEAT"/>
    <property type="match status" value="2"/>
</dbReference>
<feature type="region of interest" description="Disordered" evidence="4">
    <location>
        <begin position="305"/>
        <end position="327"/>
    </location>
</feature>
<feature type="repeat" description="ANK" evidence="3">
    <location>
        <begin position="63"/>
        <end position="96"/>
    </location>
</feature>
<dbReference type="EMBL" id="JAOAOG010000205">
    <property type="protein sequence ID" value="KAJ6240413.1"/>
    <property type="molecule type" value="Genomic_DNA"/>
</dbReference>
<organism evidence="5 6">
    <name type="scientific">Anaeramoeba flamelloides</name>
    <dbReference type="NCBI Taxonomy" id="1746091"/>
    <lineage>
        <taxon>Eukaryota</taxon>
        <taxon>Metamonada</taxon>
        <taxon>Anaeramoebidae</taxon>
        <taxon>Anaeramoeba</taxon>
    </lineage>
</organism>
<dbReference type="InterPro" id="IPR002110">
    <property type="entry name" value="Ankyrin_rpt"/>
</dbReference>
<name>A0ABQ8Y6H5_9EUKA</name>
<gene>
    <name evidence="5" type="ORF">M0813_24126</name>
</gene>
<dbReference type="PANTHER" id="PTHR24198">
    <property type="entry name" value="ANKYRIN REPEAT AND PROTEIN KINASE DOMAIN-CONTAINING PROTEIN"/>
    <property type="match status" value="1"/>
</dbReference>